<dbReference type="GO" id="GO:0005737">
    <property type="term" value="C:cytoplasm"/>
    <property type="evidence" value="ECO:0007669"/>
    <property type="project" value="InterPro"/>
</dbReference>
<organism evidence="6 7">
    <name type="scientific">Deinococcus phoenicis</name>
    <dbReference type="NCBI Taxonomy" id="1476583"/>
    <lineage>
        <taxon>Bacteria</taxon>
        <taxon>Thermotogati</taxon>
        <taxon>Deinococcota</taxon>
        <taxon>Deinococci</taxon>
        <taxon>Deinococcales</taxon>
        <taxon>Deinococcaceae</taxon>
        <taxon>Deinococcus</taxon>
    </lineage>
</organism>
<sequence>MEALSALVARLPADFPAALFVVLHIAPHSPSALPRILSRASALPAVHPEDGEVFRPGHIYIAPPDHHLLIDGDRVAVKKGPRENRFRPSVDALFRSAAYTHGAGVIGVVLSGLLDDGTSGLWTIKRLGGTALVQDPAEALFDPMPRSALQHVQIDAVLPASEIAGRLVRLVQAPRPEAPAPGLTGEERERLRAEVPIAAKDSAYRLGIMALGKLSPFTCPECQGVLVQVEEGTLTRFRCHTGHAYTADALLADLTEATEAQAYQVIRGLEETALLLRQLSGRFEETGEPQTARAFLEQACRAERRTETLRSVIFQNEPLSEEKLEATVQRD</sequence>
<dbReference type="AlphaFoldDB" id="A0A016QTL3"/>
<dbReference type="PIRSF" id="PIRSF036461">
    <property type="entry name" value="Chmtx_methlestr"/>
    <property type="match status" value="1"/>
</dbReference>
<comment type="catalytic activity">
    <reaction evidence="3">
        <text>[protein]-L-glutamate 5-O-methyl ester + H2O = L-glutamyl-[protein] + methanol + H(+)</text>
        <dbReference type="Rhea" id="RHEA:23236"/>
        <dbReference type="Rhea" id="RHEA-COMP:10208"/>
        <dbReference type="Rhea" id="RHEA-COMP:10311"/>
        <dbReference type="ChEBI" id="CHEBI:15377"/>
        <dbReference type="ChEBI" id="CHEBI:15378"/>
        <dbReference type="ChEBI" id="CHEBI:17790"/>
        <dbReference type="ChEBI" id="CHEBI:29973"/>
        <dbReference type="ChEBI" id="CHEBI:82795"/>
        <dbReference type="EC" id="3.1.1.61"/>
    </reaction>
</comment>
<keyword evidence="7" id="KW-1185">Reference proteome</keyword>
<dbReference type="InterPro" id="IPR035909">
    <property type="entry name" value="CheB_C"/>
</dbReference>
<dbReference type="STRING" id="1476583.DEIPH_ctg005orf0001"/>
<comment type="caution">
    <text evidence="4">Lacks conserved residue(s) required for the propagation of feature annotation.</text>
</comment>
<evidence type="ECO:0000313" key="6">
    <source>
        <dbReference type="EMBL" id="EYB69455.1"/>
    </source>
</evidence>
<dbReference type="GO" id="GO:0006935">
    <property type="term" value="P:chemotaxis"/>
    <property type="evidence" value="ECO:0007669"/>
    <property type="project" value="InterPro"/>
</dbReference>
<feature type="domain" description="CheB-type methylesterase" evidence="5">
    <location>
        <begin position="1"/>
        <end position="174"/>
    </location>
</feature>
<evidence type="ECO:0000256" key="2">
    <source>
        <dbReference type="ARBA" id="ARBA00039140"/>
    </source>
</evidence>
<dbReference type="EMBL" id="JHAC01000005">
    <property type="protein sequence ID" value="EYB69455.1"/>
    <property type="molecule type" value="Genomic_DNA"/>
</dbReference>
<dbReference type="PROSITE" id="PS50122">
    <property type="entry name" value="CHEB"/>
    <property type="match status" value="1"/>
</dbReference>
<dbReference type="Gene3D" id="3.40.50.180">
    <property type="entry name" value="Methylesterase CheB, C-terminal domain"/>
    <property type="match status" value="1"/>
</dbReference>
<evidence type="ECO:0000256" key="4">
    <source>
        <dbReference type="PROSITE-ProRule" id="PRU00050"/>
    </source>
</evidence>
<dbReference type="Pfam" id="PF01339">
    <property type="entry name" value="CheB_methylest"/>
    <property type="match status" value="1"/>
</dbReference>
<keyword evidence="1" id="KW-0378">Hydrolase</keyword>
<dbReference type="eggNOG" id="COG2201">
    <property type="taxonomic scope" value="Bacteria"/>
</dbReference>
<evidence type="ECO:0000256" key="1">
    <source>
        <dbReference type="ARBA" id="ARBA00022801"/>
    </source>
</evidence>
<dbReference type="PANTHER" id="PTHR42872">
    <property type="entry name" value="PROTEIN-GLUTAMATE METHYLESTERASE/PROTEIN-GLUTAMINE GLUTAMINASE"/>
    <property type="match status" value="1"/>
</dbReference>
<reference evidence="6 7" key="1">
    <citation type="submission" date="2014-03" db="EMBL/GenBank/DDBJ databases">
        <title>Draft genome sequence of Deinococcus phoenicis 1P10ME.</title>
        <authorList>
            <person name="Stepanov V.G."/>
            <person name="Vaishampayan P."/>
            <person name="Venkateswaran K."/>
            <person name="Fox G.E."/>
        </authorList>
    </citation>
    <scope>NUCLEOTIDE SEQUENCE [LARGE SCALE GENOMIC DNA]</scope>
    <source>
        <strain evidence="6 7">1P10ME</strain>
    </source>
</reference>
<dbReference type="InterPro" id="IPR011247">
    <property type="entry name" value="Chemotax_prot-Glu_Me-esterase"/>
</dbReference>
<protein>
    <recommendedName>
        <fullName evidence="2">protein-glutamate methylesterase</fullName>
        <ecNumber evidence="2">3.1.1.61</ecNumber>
    </recommendedName>
</protein>
<dbReference type="CDD" id="cd16433">
    <property type="entry name" value="CheB"/>
    <property type="match status" value="1"/>
</dbReference>
<dbReference type="EC" id="3.1.1.61" evidence="2"/>
<dbReference type="InterPro" id="IPR000673">
    <property type="entry name" value="Sig_transdc_resp-reg_Me-estase"/>
</dbReference>
<evidence type="ECO:0000313" key="7">
    <source>
        <dbReference type="Proteomes" id="UP000020492"/>
    </source>
</evidence>
<dbReference type="PANTHER" id="PTHR42872:SF6">
    <property type="entry name" value="PROTEIN-GLUTAMATE METHYLESTERASE_PROTEIN-GLUTAMINE GLUTAMINASE"/>
    <property type="match status" value="1"/>
</dbReference>
<dbReference type="PATRIC" id="fig|1476583.3.peg.353"/>
<gene>
    <name evidence="6" type="ORF">DEIPH_ctg005orf0001</name>
</gene>
<dbReference type="GO" id="GO:0000156">
    <property type="term" value="F:phosphorelay response regulator activity"/>
    <property type="evidence" value="ECO:0007669"/>
    <property type="project" value="InterPro"/>
</dbReference>
<dbReference type="Proteomes" id="UP000020492">
    <property type="component" value="Unassembled WGS sequence"/>
</dbReference>
<dbReference type="GO" id="GO:0008984">
    <property type="term" value="F:protein-glutamate methylesterase activity"/>
    <property type="evidence" value="ECO:0007669"/>
    <property type="project" value="UniProtKB-EC"/>
</dbReference>
<evidence type="ECO:0000256" key="3">
    <source>
        <dbReference type="ARBA" id="ARBA00048267"/>
    </source>
</evidence>
<accession>A0A016QTL3</accession>
<name>A0A016QTL3_9DEIO</name>
<evidence type="ECO:0000259" key="5">
    <source>
        <dbReference type="PROSITE" id="PS50122"/>
    </source>
</evidence>
<dbReference type="SUPFAM" id="SSF52738">
    <property type="entry name" value="Methylesterase CheB, C-terminal domain"/>
    <property type="match status" value="1"/>
</dbReference>
<comment type="caution">
    <text evidence="6">The sequence shown here is derived from an EMBL/GenBank/DDBJ whole genome shotgun (WGS) entry which is preliminary data.</text>
</comment>
<proteinExistence type="predicted"/>